<dbReference type="AlphaFoldDB" id="A0AAP2DTN4"/>
<feature type="compositionally biased region" description="Polar residues" evidence="1">
    <location>
        <begin position="114"/>
        <end position="126"/>
    </location>
</feature>
<protein>
    <submittedName>
        <fullName evidence="3">Uncharacterized protein</fullName>
    </submittedName>
</protein>
<keyword evidence="2" id="KW-0732">Signal</keyword>
<accession>A0AAP2DTN4</accession>
<dbReference type="Proteomes" id="UP001319200">
    <property type="component" value="Unassembled WGS sequence"/>
</dbReference>
<evidence type="ECO:0000256" key="1">
    <source>
        <dbReference type="SAM" id="MobiDB-lite"/>
    </source>
</evidence>
<feature type="chain" id="PRO_5043005862" evidence="2">
    <location>
        <begin position="24"/>
        <end position="126"/>
    </location>
</feature>
<feature type="signal peptide" evidence="2">
    <location>
        <begin position="1"/>
        <end position="23"/>
    </location>
</feature>
<reference evidence="3 4" key="1">
    <citation type="submission" date="2021-05" db="EMBL/GenBank/DDBJ databases">
        <title>A Polyphasic approach of four new species of the genus Ohtaekwangia: Ohtaekwangia histidinii sp. nov., Ohtaekwangia cretensis sp. nov., Ohtaekwangia indiensis sp. nov., Ohtaekwangia reichenbachii sp. nov. from diverse environment.</title>
        <authorList>
            <person name="Octaviana S."/>
        </authorList>
    </citation>
    <scope>NUCLEOTIDE SEQUENCE [LARGE SCALE GENOMIC DNA]</scope>
    <source>
        <strain evidence="3 4">PWU4</strain>
    </source>
</reference>
<feature type="region of interest" description="Disordered" evidence="1">
    <location>
        <begin position="105"/>
        <end position="126"/>
    </location>
</feature>
<proteinExistence type="predicted"/>
<evidence type="ECO:0000313" key="3">
    <source>
        <dbReference type="EMBL" id="MBT1701012.1"/>
    </source>
</evidence>
<keyword evidence="4" id="KW-1185">Reference proteome</keyword>
<name>A0AAP2DTN4_9BACT</name>
<evidence type="ECO:0000256" key="2">
    <source>
        <dbReference type="SAM" id="SignalP"/>
    </source>
</evidence>
<feature type="region of interest" description="Disordered" evidence="1">
    <location>
        <begin position="52"/>
        <end position="89"/>
    </location>
</feature>
<evidence type="ECO:0000313" key="4">
    <source>
        <dbReference type="Proteomes" id="UP001319200"/>
    </source>
</evidence>
<organism evidence="3 4">
    <name type="scientific">Chryseosolibacter histidini</name>
    <dbReference type="NCBI Taxonomy" id="2782349"/>
    <lineage>
        <taxon>Bacteria</taxon>
        <taxon>Pseudomonadati</taxon>
        <taxon>Bacteroidota</taxon>
        <taxon>Cytophagia</taxon>
        <taxon>Cytophagales</taxon>
        <taxon>Chryseotaleaceae</taxon>
        <taxon>Chryseosolibacter</taxon>
    </lineage>
</organism>
<dbReference type="RefSeq" id="WP_254169699.1">
    <property type="nucleotide sequence ID" value="NZ_JAHESF010000054.1"/>
</dbReference>
<sequence length="126" mass="14634">MLIRSLLLAFIFLLAACRSGEIACPRVKGVKLNRRPENYRMKMNAYASAEEEEKEKFTFPRQTRPVKDAASIEEWDCPKPGTKAQMPRAVKENIRKNRKKFETYYKNRNVPDTLHTSTNRAAGSRR</sequence>
<dbReference type="EMBL" id="JAHESF010000054">
    <property type="protein sequence ID" value="MBT1701012.1"/>
    <property type="molecule type" value="Genomic_DNA"/>
</dbReference>
<gene>
    <name evidence="3" type="ORF">KK083_29230</name>
</gene>
<dbReference type="PROSITE" id="PS51257">
    <property type="entry name" value="PROKAR_LIPOPROTEIN"/>
    <property type="match status" value="1"/>
</dbReference>
<comment type="caution">
    <text evidence="3">The sequence shown here is derived from an EMBL/GenBank/DDBJ whole genome shotgun (WGS) entry which is preliminary data.</text>
</comment>